<accession>A0A409YTK1</accession>
<evidence type="ECO:0000313" key="3">
    <source>
        <dbReference type="Proteomes" id="UP000284706"/>
    </source>
</evidence>
<dbReference type="Proteomes" id="UP000284706">
    <property type="component" value="Unassembled WGS sequence"/>
</dbReference>
<dbReference type="InParanoid" id="A0A409YTK1"/>
<feature type="region of interest" description="Disordered" evidence="1">
    <location>
        <begin position="26"/>
        <end position="45"/>
    </location>
</feature>
<evidence type="ECO:0000313" key="2">
    <source>
        <dbReference type="EMBL" id="PPR06357.1"/>
    </source>
</evidence>
<organism evidence="2 3">
    <name type="scientific">Gymnopilus dilepis</name>
    <dbReference type="NCBI Taxonomy" id="231916"/>
    <lineage>
        <taxon>Eukaryota</taxon>
        <taxon>Fungi</taxon>
        <taxon>Dikarya</taxon>
        <taxon>Basidiomycota</taxon>
        <taxon>Agaricomycotina</taxon>
        <taxon>Agaricomycetes</taxon>
        <taxon>Agaricomycetidae</taxon>
        <taxon>Agaricales</taxon>
        <taxon>Agaricineae</taxon>
        <taxon>Hymenogastraceae</taxon>
        <taxon>Gymnopilus</taxon>
    </lineage>
</organism>
<reference evidence="2 3" key="1">
    <citation type="journal article" date="2018" name="Evol. Lett.">
        <title>Horizontal gene cluster transfer increased hallucinogenic mushroom diversity.</title>
        <authorList>
            <person name="Reynolds H.T."/>
            <person name="Vijayakumar V."/>
            <person name="Gluck-Thaler E."/>
            <person name="Korotkin H.B."/>
            <person name="Matheny P.B."/>
            <person name="Slot J.C."/>
        </authorList>
    </citation>
    <scope>NUCLEOTIDE SEQUENCE [LARGE SCALE GENOMIC DNA]</scope>
    <source>
        <strain evidence="2 3">SRW20</strain>
    </source>
</reference>
<dbReference type="OrthoDB" id="3053908at2759"/>
<dbReference type="AlphaFoldDB" id="A0A409YTK1"/>
<feature type="region of interest" description="Disordered" evidence="1">
    <location>
        <begin position="195"/>
        <end position="214"/>
    </location>
</feature>
<proteinExistence type="predicted"/>
<evidence type="ECO:0000256" key="1">
    <source>
        <dbReference type="SAM" id="MobiDB-lite"/>
    </source>
</evidence>
<protein>
    <submittedName>
        <fullName evidence="2">Uncharacterized protein</fullName>
    </submittedName>
</protein>
<feature type="compositionally biased region" description="Basic and acidic residues" evidence="1">
    <location>
        <begin position="168"/>
        <end position="181"/>
    </location>
</feature>
<feature type="region of interest" description="Disordered" evidence="1">
    <location>
        <begin position="1"/>
        <end position="21"/>
    </location>
</feature>
<sequence>MDPSLKKIKGNIPELTQPARELKKKLKAINRKPQGRKKKNGPRPAKYHNWLTPFCWTQIVMVTKKVGWSASDIANGLKKLSPVVFGGINRNTIEGWIDRSGLKPKWKDSVLTRVRKGNDPGHNKGGRRGILSSHPEVVQAIKEHLEYLRERNAPEAKGYKRKLAKGGKWNEGRGGRRDGREGGVMGGRAWWEGMTRPRRSEYSRGTGRNGSGAC</sequence>
<feature type="compositionally biased region" description="Basic residues" evidence="1">
    <location>
        <begin position="26"/>
        <end position="41"/>
    </location>
</feature>
<comment type="caution">
    <text evidence="2">The sequence shown here is derived from an EMBL/GenBank/DDBJ whole genome shotgun (WGS) entry which is preliminary data.</text>
</comment>
<keyword evidence="3" id="KW-1185">Reference proteome</keyword>
<gene>
    <name evidence="2" type="ORF">CVT26_004632</name>
</gene>
<name>A0A409YTK1_9AGAR</name>
<feature type="region of interest" description="Disordered" evidence="1">
    <location>
        <begin position="156"/>
        <end position="187"/>
    </location>
</feature>
<dbReference type="EMBL" id="NHYE01000332">
    <property type="protein sequence ID" value="PPR06357.1"/>
    <property type="molecule type" value="Genomic_DNA"/>
</dbReference>
<dbReference type="STRING" id="231916.A0A409YTK1"/>